<evidence type="ECO:0000313" key="6">
    <source>
        <dbReference type="Proteomes" id="UP000314980"/>
    </source>
</evidence>
<dbReference type="InterPro" id="IPR013783">
    <property type="entry name" value="Ig-like_fold"/>
</dbReference>
<dbReference type="SUPFAM" id="SSF48726">
    <property type="entry name" value="Immunoglobulin"/>
    <property type="match status" value="5"/>
</dbReference>
<dbReference type="PROSITE" id="PS50835">
    <property type="entry name" value="IG_LIKE"/>
    <property type="match status" value="4"/>
</dbReference>
<dbReference type="PROSITE" id="PS50853">
    <property type="entry name" value="FN3"/>
    <property type="match status" value="1"/>
</dbReference>
<evidence type="ECO:0000256" key="2">
    <source>
        <dbReference type="ARBA" id="ARBA00023319"/>
    </source>
</evidence>
<keyword evidence="6" id="KW-1185">Reference proteome</keyword>
<dbReference type="Proteomes" id="UP000314980">
    <property type="component" value="Unassembled WGS sequence"/>
</dbReference>
<dbReference type="InterPro" id="IPR003961">
    <property type="entry name" value="FN3_dom"/>
</dbReference>
<dbReference type="Ensembl" id="ENSLCAT00010007274.1">
    <property type="protein sequence ID" value="ENSLCAP00010007091.1"/>
    <property type="gene ID" value="ENSLCAG00010003483.1"/>
</dbReference>
<dbReference type="GO" id="GO:0031430">
    <property type="term" value="C:M band"/>
    <property type="evidence" value="ECO:0007669"/>
    <property type="project" value="TreeGrafter"/>
</dbReference>
<dbReference type="Pfam" id="PF07679">
    <property type="entry name" value="I-set"/>
    <property type="match status" value="5"/>
</dbReference>
<reference evidence="5" key="2">
    <citation type="submission" date="2025-08" db="UniProtKB">
        <authorList>
            <consortium name="Ensembl"/>
        </authorList>
    </citation>
    <scope>IDENTIFICATION</scope>
</reference>
<feature type="domain" description="Fibronectin type-III" evidence="4">
    <location>
        <begin position="454"/>
        <end position="549"/>
    </location>
</feature>
<dbReference type="GeneTree" id="ENSGT01110000267173"/>
<protein>
    <recommendedName>
        <fullName evidence="7">TITIN</fullName>
    </recommendedName>
</protein>
<reference evidence="6" key="1">
    <citation type="submission" date="2015-09" db="EMBL/GenBank/DDBJ databases">
        <authorList>
            <person name="Sai Rama Sridatta P."/>
        </authorList>
    </citation>
    <scope>NUCLEOTIDE SEQUENCE [LARGE SCALE GENOMIC DNA]</scope>
</reference>
<dbReference type="InterPro" id="IPR007110">
    <property type="entry name" value="Ig-like_dom"/>
</dbReference>
<dbReference type="PANTHER" id="PTHR13817">
    <property type="entry name" value="TITIN"/>
    <property type="match status" value="1"/>
</dbReference>
<dbReference type="CDD" id="cd00063">
    <property type="entry name" value="FN3"/>
    <property type="match status" value="2"/>
</dbReference>
<sequence length="631" mass="69324">QKVSKDRLLIWSAFYLAPCQLQYSGTEMRGRSRLRRDTNVHFLKMLHSWKSLVLTVKTVAAILVWLQTRRDLSATLEICQVSEDDSGKYFCEANNEAGTESCTVALEVKGWFSFTFVKGSTAVFACKVSGSTPFKVTWFKDKKPIKSSQKYIIADSEKVGLKIQDCKVEDVGTYQCTVANEVGKEVIPPTFIRKLTNIQEIMGSVVTLECKVAGSLPLSVEWRKGKQKITESSKYKLLHVENTVSLELKLTESSDTGEYSCKVTNKAGSCVCTGVLTAKGDIRFPYLNTFLYMNESHSNCASSHKDRFCSDNNEIYPSSKYDVSFKNNVAVLSVKDSTSSDGGVYTCEASNEAGKASCQVSLTVSGQAPKFDVPLEPVTVSEGEKLSLKCHVTGSPPLTIQWMKDRRELKSSGNTRITFVGGNASLEISPVSKTDAGDYLCKASNATGSDFCKSRVTPSSPALSLKKPMSLAWEEPESDGGSKIIAYIVERRDVKRKTWTLATDRADTPEYCVSGLQKDSMYLFRVSARNRVGSGPTVATEDAVQPPKFDGGSEITAYVIELRDRTSVKWEAAMVCGASDRSAMLNDVVENKEYIFRVRAENKAGIGRPSAATNPVKIMDPIGDVKSSVVH</sequence>
<dbReference type="InterPro" id="IPR013098">
    <property type="entry name" value="Ig_I-set"/>
</dbReference>
<feature type="domain" description="Ig-like" evidence="3">
    <location>
        <begin position="369"/>
        <end position="457"/>
    </location>
</feature>
<keyword evidence="1" id="KW-0677">Repeat</keyword>
<dbReference type="GO" id="GO:0055013">
    <property type="term" value="P:cardiac muscle cell development"/>
    <property type="evidence" value="ECO:0007669"/>
    <property type="project" value="UniProtKB-ARBA"/>
</dbReference>
<accession>A0A4W6C9F4</accession>
<dbReference type="GO" id="GO:0003007">
    <property type="term" value="P:heart morphogenesis"/>
    <property type="evidence" value="ECO:0007669"/>
    <property type="project" value="UniProtKB-ARBA"/>
</dbReference>
<dbReference type="PANTHER" id="PTHR13817:SF151">
    <property type="entry name" value="TITIN"/>
    <property type="match status" value="1"/>
</dbReference>
<dbReference type="SMART" id="SM00408">
    <property type="entry name" value="IGc2"/>
    <property type="match status" value="3"/>
</dbReference>
<dbReference type="CDD" id="cd00096">
    <property type="entry name" value="Ig"/>
    <property type="match status" value="4"/>
</dbReference>
<dbReference type="InterPro" id="IPR036116">
    <property type="entry name" value="FN3_sf"/>
</dbReference>
<evidence type="ECO:0000259" key="4">
    <source>
        <dbReference type="PROSITE" id="PS50853"/>
    </source>
</evidence>
<dbReference type="InterPro" id="IPR050964">
    <property type="entry name" value="Striated_Muscle_Regulatory"/>
</dbReference>
<dbReference type="STRING" id="8187.ENSLCAP00010007091"/>
<dbReference type="AlphaFoldDB" id="A0A4W6C9F4"/>
<organism evidence="5 6">
    <name type="scientific">Lates calcarifer</name>
    <name type="common">Barramundi</name>
    <name type="synonym">Holocentrus calcarifer</name>
    <dbReference type="NCBI Taxonomy" id="8187"/>
    <lineage>
        <taxon>Eukaryota</taxon>
        <taxon>Metazoa</taxon>
        <taxon>Chordata</taxon>
        <taxon>Craniata</taxon>
        <taxon>Vertebrata</taxon>
        <taxon>Euteleostomi</taxon>
        <taxon>Actinopterygii</taxon>
        <taxon>Neopterygii</taxon>
        <taxon>Teleostei</taxon>
        <taxon>Neoteleostei</taxon>
        <taxon>Acanthomorphata</taxon>
        <taxon>Carangaria</taxon>
        <taxon>Carangaria incertae sedis</taxon>
        <taxon>Centropomidae</taxon>
        <taxon>Lates</taxon>
    </lineage>
</organism>
<dbReference type="FunFam" id="2.60.40.10:FF:000107">
    <property type="entry name" value="Myosin, light chain kinase a"/>
    <property type="match status" value="1"/>
</dbReference>
<dbReference type="PRINTS" id="PR00014">
    <property type="entry name" value="FNTYPEIII"/>
</dbReference>
<dbReference type="FunFam" id="2.60.40.10:FF:000022">
    <property type="entry name" value="Cardiac titin"/>
    <property type="match status" value="3"/>
</dbReference>
<dbReference type="InterPro" id="IPR036179">
    <property type="entry name" value="Ig-like_dom_sf"/>
</dbReference>
<dbReference type="SMART" id="SM00409">
    <property type="entry name" value="IG"/>
    <property type="match status" value="5"/>
</dbReference>
<keyword evidence="2" id="KW-0393">Immunoglobulin domain</keyword>
<dbReference type="GO" id="GO:0045214">
    <property type="term" value="P:sarcomere organization"/>
    <property type="evidence" value="ECO:0007669"/>
    <property type="project" value="TreeGrafter"/>
</dbReference>
<feature type="domain" description="Ig-like" evidence="3">
    <location>
        <begin position="189"/>
        <end position="277"/>
    </location>
</feature>
<feature type="domain" description="Ig-like" evidence="3">
    <location>
        <begin position="118"/>
        <end position="187"/>
    </location>
</feature>
<dbReference type="Pfam" id="PF00041">
    <property type="entry name" value="fn3"/>
    <property type="match status" value="2"/>
</dbReference>
<evidence type="ECO:0000313" key="5">
    <source>
        <dbReference type="Ensembl" id="ENSLCAP00010007091.1"/>
    </source>
</evidence>
<proteinExistence type="predicted"/>
<dbReference type="Gene3D" id="2.60.40.10">
    <property type="entry name" value="Immunoglobulins"/>
    <property type="match status" value="7"/>
</dbReference>
<dbReference type="InterPro" id="IPR003599">
    <property type="entry name" value="Ig_sub"/>
</dbReference>
<dbReference type="SUPFAM" id="SSF49265">
    <property type="entry name" value="Fibronectin type III"/>
    <property type="match status" value="1"/>
</dbReference>
<evidence type="ECO:0000259" key="3">
    <source>
        <dbReference type="PROSITE" id="PS50835"/>
    </source>
</evidence>
<dbReference type="InterPro" id="IPR003598">
    <property type="entry name" value="Ig_sub2"/>
</dbReference>
<dbReference type="SMART" id="SM00060">
    <property type="entry name" value="FN3"/>
    <property type="match status" value="2"/>
</dbReference>
<name>A0A4W6C9F4_LATCA</name>
<evidence type="ECO:0008006" key="7">
    <source>
        <dbReference type="Google" id="ProtNLM"/>
    </source>
</evidence>
<dbReference type="InParanoid" id="A0A4W6C9F4"/>
<evidence type="ECO:0000256" key="1">
    <source>
        <dbReference type="ARBA" id="ARBA00022737"/>
    </source>
</evidence>
<feature type="domain" description="Ig-like" evidence="3">
    <location>
        <begin position="63"/>
        <end position="105"/>
    </location>
</feature>
<reference evidence="5" key="3">
    <citation type="submission" date="2025-09" db="UniProtKB">
        <authorList>
            <consortium name="Ensembl"/>
        </authorList>
    </citation>
    <scope>IDENTIFICATION</scope>
</reference>